<organism evidence="3 4">
    <name type="scientific">Cyclotella cryptica</name>
    <dbReference type="NCBI Taxonomy" id="29204"/>
    <lineage>
        <taxon>Eukaryota</taxon>
        <taxon>Sar</taxon>
        <taxon>Stramenopiles</taxon>
        <taxon>Ochrophyta</taxon>
        <taxon>Bacillariophyta</taxon>
        <taxon>Coscinodiscophyceae</taxon>
        <taxon>Thalassiosirophycidae</taxon>
        <taxon>Stephanodiscales</taxon>
        <taxon>Stephanodiscaceae</taxon>
        <taxon>Cyclotella</taxon>
    </lineage>
</organism>
<dbReference type="InterPro" id="IPR029058">
    <property type="entry name" value="AB_hydrolase_fold"/>
</dbReference>
<dbReference type="SUPFAM" id="SSF53474">
    <property type="entry name" value="alpha/beta-Hydrolases"/>
    <property type="match status" value="1"/>
</dbReference>
<reference evidence="3 4" key="1">
    <citation type="journal article" date="2020" name="G3 (Bethesda)">
        <title>Improved Reference Genome for Cyclotella cryptica CCMP332, a Model for Cell Wall Morphogenesis, Salinity Adaptation, and Lipid Production in Diatoms (Bacillariophyta).</title>
        <authorList>
            <person name="Roberts W.R."/>
            <person name="Downey K.M."/>
            <person name="Ruck E.C."/>
            <person name="Traller J.C."/>
            <person name="Alverson A.J."/>
        </authorList>
    </citation>
    <scope>NUCLEOTIDE SEQUENCE [LARGE SCALE GENOMIC DNA]</scope>
    <source>
        <strain evidence="3 4">CCMP332</strain>
    </source>
</reference>
<gene>
    <name evidence="3" type="ORF">HJC23_002065</name>
</gene>
<keyword evidence="1" id="KW-1133">Transmembrane helix</keyword>
<comment type="caution">
    <text evidence="3">The sequence shown here is derived from an EMBL/GenBank/DDBJ whole genome shotgun (WGS) entry which is preliminary data.</text>
</comment>
<keyword evidence="4" id="KW-1185">Reference proteome</keyword>
<evidence type="ECO:0000313" key="4">
    <source>
        <dbReference type="Proteomes" id="UP001516023"/>
    </source>
</evidence>
<keyword evidence="1" id="KW-0472">Membrane</keyword>
<feature type="transmembrane region" description="Helical" evidence="1">
    <location>
        <begin position="38"/>
        <end position="65"/>
    </location>
</feature>
<feature type="domain" description="AB hydrolase-1" evidence="2">
    <location>
        <begin position="126"/>
        <end position="235"/>
    </location>
</feature>
<evidence type="ECO:0000313" key="3">
    <source>
        <dbReference type="EMBL" id="KAL3795658.1"/>
    </source>
</evidence>
<evidence type="ECO:0000256" key="1">
    <source>
        <dbReference type="SAM" id="Phobius"/>
    </source>
</evidence>
<accession>A0ABD3Q6A4</accession>
<evidence type="ECO:0000259" key="2">
    <source>
        <dbReference type="Pfam" id="PF00561"/>
    </source>
</evidence>
<dbReference type="Pfam" id="PF00561">
    <property type="entry name" value="Abhydrolase_1"/>
    <property type="match status" value="1"/>
</dbReference>
<name>A0ABD3Q6A4_9STRA</name>
<dbReference type="EMBL" id="JABMIG020000069">
    <property type="protein sequence ID" value="KAL3795658.1"/>
    <property type="molecule type" value="Genomic_DNA"/>
</dbReference>
<keyword evidence="1" id="KW-0812">Transmembrane</keyword>
<dbReference type="Gene3D" id="3.40.50.1820">
    <property type="entry name" value="alpha/beta hydrolase"/>
    <property type="match status" value="1"/>
</dbReference>
<protein>
    <recommendedName>
        <fullName evidence="2">AB hydrolase-1 domain-containing protein</fullName>
    </recommendedName>
</protein>
<dbReference type="Proteomes" id="UP001516023">
    <property type="component" value="Unassembled WGS sequence"/>
</dbReference>
<dbReference type="InterPro" id="IPR000073">
    <property type="entry name" value="AB_hydrolase_1"/>
</dbReference>
<proteinExistence type="predicted"/>
<sequence length="515" mass="57971">MDTAFIEPNHETKPLAGLHPIIQPTPAPRRLLFVFKSILQILALLILAPILLVVVLLLLILTGIAPLTEWILSSLDAKALDRQQLLQQHPEMFLLEIPPHINKASGGQPYHIMVRLTTPPTPSPYPPVIFPGGLASNLLTMARHQDELTRAGFTAVNFDRLGVGLSDPIPRTTTTASSPSAADVAHEMNYVMTHLPNIDPTTRWIPVGGSMGTNVATAMTCLYPHRFCGLLNLDGLPHAFLRIQCRKFLRDGRRVMNVMNRLRWTGMPRLLFTLALRPILPVMGNVFTKRQYIGVMCREQFFVATGLEYTTLMSCCDLECAAWGRQATTELDGESLRMLASLEPDESVLLNETKGIARVVTEERSKSELGTRYLKRRDAEFVQLESKFHDMALKRPEEVDREQTHCNWPQPHPTHPVGNYVGGVDKDTSIYPLAPQFKSMVVRIMCARDYTGLERDYTQEARNHAAARCSVYSLNCDDCKVYYYPGLSHLNLWQQVEEVVAITKDMAHAILEKQR</sequence>
<dbReference type="AlphaFoldDB" id="A0ABD3Q6A4"/>